<gene>
    <name evidence="1" type="ORF">GGR96_001706</name>
</gene>
<dbReference type="EMBL" id="JAATJD010000002">
    <property type="protein sequence ID" value="NJB74614.1"/>
    <property type="molecule type" value="Genomic_DNA"/>
</dbReference>
<accession>A0ABX0WZ15</accession>
<evidence type="ECO:0000313" key="2">
    <source>
        <dbReference type="Proteomes" id="UP000556869"/>
    </source>
</evidence>
<protein>
    <submittedName>
        <fullName evidence="1">Uncharacterized protein</fullName>
    </submittedName>
</protein>
<name>A0ABX0WZ15_9PROT</name>
<proteinExistence type="predicted"/>
<reference evidence="1 2" key="1">
    <citation type="submission" date="2020-03" db="EMBL/GenBank/DDBJ databases">
        <title>Genomic Encyclopedia of Type Strains, Phase IV (KMG-IV): sequencing the most valuable type-strain genomes for metagenomic binning, comparative biology and taxonomic classification.</title>
        <authorList>
            <person name="Goeker M."/>
        </authorList>
    </citation>
    <scope>NUCLEOTIDE SEQUENCE [LARGE SCALE GENOMIC DNA]</scope>
    <source>
        <strain evidence="1 2">DSM 18888</strain>
    </source>
</reference>
<sequence>MEPAFTMRDEIADMLSSLADEGTEIDTGRTGNEGTIWITVDGEQFCINVEHQAVK</sequence>
<keyword evidence="2" id="KW-1185">Reference proteome</keyword>
<dbReference type="RefSeq" id="WP_157097792.1">
    <property type="nucleotide sequence ID" value="NZ_BAAAEQ010000002.1"/>
</dbReference>
<comment type="caution">
    <text evidence="1">The sequence shown here is derived from an EMBL/GenBank/DDBJ whole genome shotgun (WGS) entry which is preliminary data.</text>
</comment>
<organism evidence="1 2">
    <name type="scientific">Thalassospira tepidiphila</name>
    <dbReference type="NCBI Taxonomy" id="393657"/>
    <lineage>
        <taxon>Bacteria</taxon>
        <taxon>Pseudomonadati</taxon>
        <taxon>Pseudomonadota</taxon>
        <taxon>Alphaproteobacteria</taxon>
        <taxon>Rhodospirillales</taxon>
        <taxon>Thalassospiraceae</taxon>
        <taxon>Thalassospira</taxon>
    </lineage>
</organism>
<dbReference type="Proteomes" id="UP000556869">
    <property type="component" value="Unassembled WGS sequence"/>
</dbReference>
<evidence type="ECO:0000313" key="1">
    <source>
        <dbReference type="EMBL" id="NJB74614.1"/>
    </source>
</evidence>